<dbReference type="EMBL" id="JAVRJZ010000078">
    <property type="protein sequence ID" value="KAK2703721.1"/>
    <property type="molecule type" value="Genomic_DNA"/>
</dbReference>
<sequence length="332" mass="36768">MTTTNPIHVISPKPSVGHDVTYVDSFWFKYILSSLSASVAETVTYPLDLTKTRLQIQGERAKIAESGLKHTPYRGMVATMLGIIREEGFTNLWKGLSPAIYRHLVYSGIRMATYEYMRDNVLQKKSDGSFPLWKSALGGMTAGAVGQFCANPTDLIKVQMQMEGRRRLEGKPPRVKGVIEAASQILREGGVRGLWKGWAPNVQRGALVNLGDLTTYDTAKHFFLSHTSLKDGHLVHIMSSVCAGFVGATMATPADVIKSRIMNQPTDSKGRYVVGGLTYKSSIECLMATIRNEGAFALYKGFIPTWIRMAPWSLTFWLSYEQIRNLAGTASF</sequence>
<reference evidence="10" key="1">
    <citation type="submission" date="2023-07" db="EMBL/GenBank/DDBJ databases">
        <title>Chromosome-level genome assembly of Artemia franciscana.</title>
        <authorList>
            <person name="Jo E."/>
        </authorList>
    </citation>
    <scope>NUCLEOTIDE SEQUENCE</scope>
    <source>
        <tissue evidence="10">Whole body</tissue>
    </source>
</reference>
<protein>
    <recommendedName>
        <fullName evidence="12">Mitochondrial uncoupling protein 4</fullName>
    </recommendedName>
</protein>
<evidence type="ECO:0000313" key="11">
    <source>
        <dbReference type="Proteomes" id="UP001187531"/>
    </source>
</evidence>
<feature type="repeat" description="Solcar" evidence="8">
    <location>
        <begin position="130"/>
        <end position="222"/>
    </location>
</feature>
<dbReference type="Pfam" id="PF00153">
    <property type="entry name" value="Mito_carr"/>
    <property type="match status" value="3"/>
</dbReference>
<dbReference type="PRINTS" id="PR00784">
    <property type="entry name" value="MTUNCOUPLING"/>
</dbReference>
<comment type="subcellular location">
    <subcellularLocation>
        <location evidence="1">Membrane</location>
        <topology evidence="1">Multi-pass membrane protein</topology>
    </subcellularLocation>
</comment>
<evidence type="ECO:0000313" key="10">
    <source>
        <dbReference type="EMBL" id="KAK2703723.1"/>
    </source>
</evidence>
<keyword evidence="4 8" id="KW-0812">Transmembrane</keyword>
<feature type="repeat" description="Solcar" evidence="8">
    <location>
        <begin position="24"/>
        <end position="120"/>
    </location>
</feature>
<name>A0AA88KRW2_ARTSF</name>
<dbReference type="PANTHER" id="PTHR45618">
    <property type="entry name" value="MITOCHONDRIAL DICARBOXYLATE CARRIER-RELATED"/>
    <property type="match status" value="1"/>
</dbReference>
<dbReference type="FunFam" id="1.50.40.10:FF:000093">
    <property type="entry name" value="mitochondrial uncoupling protein 4-like"/>
    <property type="match status" value="1"/>
</dbReference>
<evidence type="ECO:0000256" key="8">
    <source>
        <dbReference type="PROSITE-ProRule" id="PRU00282"/>
    </source>
</evidence>
<dbReference type="EMBL" id="JAVRJZ010000078">
    <property type="protein sequence ID" value="KAK2703726.1"/>
    <property type="molecule type" value="Genomic_DNA"/>
</dbReference>
<dbReference type="EMBL" id="JAVRJZ010000078">
    <property type="protein sequence ID" value="KAK2703723.1"/>
    <property type="molecule type" value="Genomic_DNA"/>
</dbReference>
<gene>
    <name evidence="10" type="ORF">QYM36_017875</name>
</gene>
<keyword evidence="5" id="KW-0677">Repeat</keyword>
<evidence type="ECO:0000256" key="1">
    <source>
        <dbReference type="ARBA" id="ARBA00004141"/>
    </source>
</evidence>
<comment type="similarity">
    <text evidence="2 9">Belongs to the mitochondrial carrier (TC 2.A.29) family.</text>
</comment>
<dbReference type="InterPro" id="IPR023395">
    <property type="entry name" value="MCP_dom_sf"/>
</dbReference>
<dbReference type="EMBL" id="JAVRJZ010000078">
    <property type="protein sequence ID" value="KAK2703722.1"/>
    <property type="molecule type" value="Genomic_DNA"/>
</dbReference>
<dbReference type="GO" id="GO:0055085">
    <property type="term" value="P:transmembrane transport"/>
    <property type="evidence" value="ECO:0007669"/>
    <property type="project" value="InterPro"/>
</dbReference>
<evidence type="ECO:0000256" key="6">
    <source>
        <dbReference type="ARBA" id="ARBA00022989"/>
    </source>
</evidence>
<dbReference type="SUPFAM" id="SSF103506">
    <property type="entry name" value="Mitochondrial carrier"/>
    <property type="match status" value="1"/>
</dbReference>
<dbReference type="InterPro" id="IPR018108">
    <property type="entry name" value="MCP_transmembrane"/>
</dbReference>
<proteinExistence type="inferred from homology"/>
<dbReference type="Proteomes" id="UP001187531">
    <property type="component" value="Unassembled WGS sequence"/>
</dbReference>
<keyword evidence="7 8" id="KW-0472">Membrane</keyword>
<keyword evidence="11" id="KW-1185">Reference proteome</keyword>
<comment type="caution">
    <text evidence="10">The sequence shown here is derived from an EMBL/GenBank/DDBJ whole genome shotgun (WGS) entry which is preliminary data.</text>
</comment>
<dbReference type="InterPro" id="IPR050391">
    <property type="entry name" value="Mito_Metabolite_Transporter"/>
</dbReference>
<evidence type="ECO:0000256" key="4">
    <source>
        <dbReference type="ARBA" id="ARBA00022692"/>
    </source>
</evidence>
<dbReference type="Gene3D" id="1.50.40.10">
    <property type="entry name" value="Mitochondrial carrier domain"/>
    <property type="match status" value="1"/>
</dbReference>
<evidence type="ECO:0000256" key="9">
    <source>
        <dbReference type="RuleBase" id="RU000488"/>
    </source>
</evidence>
<feature type="repeat" description="Solcar" evidence="8">
    <location>
        <begin position="231"/>
        <end position="326"/>
    </location>
</feature>
<dbReference type="AlphaFoldDB" id="A0AA88KRW2"/>
<evidence type="ECO:0000256" key="5">
    <source>
        <dbReference type="ARBA" id="ARBA00022737"/>
    </source>
</evidence>
<accession>A0AA88KRW2</accession>
<dbReference type="InterPro" id="IPR002067">
    <property type="entry name" value="MCP"/>
</dbReference>
<evidence type="ECO:0008006" key="12">
    <source>
        <dbReference type="Google" id="ProtNLM"/>
    </source>
</evidence>
<dbReference type="PROSITE" id="PS50920">
    <property type="entry name" value="SOLCAR"/>
    <property type="match status" value="3"/>
</dbReference>
<keyword evidence="3 9" id="KW-0813">Transport</keyword>
<keyword evidence="6" id="KW-1133">Transmembrane helix</keyword>
<evidence type="ECO:0000256" key="3">
    <source>
        <dbReference type="ARBA" id="ARBA00022448"/>
    </source>
</evidence>
<dbReference type="GO" id="GO:0016020">
    <property type="term" value="C:membrane"/>
    <property type="evidence" value="ECO:0007669"/>
    <property type="project" value="UniProtKB-SubCell"/>
</dbReference>
<evidence type="ECO:0000256" key="2">
    <source>
        <dbReference type="ARBA" id="ARBA00006375"/>
    </source>
</evidence>
<evidence type="ECO:0000256" key="7">
    <source>
        <dbReference type="ARBA" id="ARBA00023136"/>
    </source>
</evidence>
<organism evidence="10 11">
    <name type="scientific">Artemia franciscana</name>
    <name type="common">Brine shrimp</name>
    <name type="synonym">Artemia sanfranciscana</name>
    <dbReference type="NCBI Taxonomy" id="6661"/>
    <lineage>
        <taxon>Eukaryota</taxon>
        <taxon>Metazoa</taxon>
        <taxon>Ecdysozoa</taxon>
        <taxon>Arthropoda</taxon>
        <taxon>Crustacea</taxon>
        <taxon>Branchiopoda</taxon>
        <taxon>Anostraca</taxon>
        <taxon>Artemiidae</taxon>
        <taxon>Artemia</taxon>
    </lineage>
</organism>